<dbReference type="AlphaFoldDB" id="A0A835AYQ9"/>
<dbReference type="Proteomes" id="UP000636709">
    <property type="component" value="Unassembled WGS sequence"/>
</dbReference>
<proteinExistence type="predicted"/>
<dbReference type="InterPro" id="IPR004314">
    <property type="entry name" value="Neprosin"/>
</dbReference>
<keyword evidence="3" id="KW-1185">Reference proteome</keyword>
<gene>
    <name evidence="2" type="ORF">HU200_049918</name>
</gene>
<accession>A0A835AYQ9</accession>
<dbReference type="Pfam" id="PF03080">
    <property type="entry name" value="Neprosin"/>
    <property type="match status" value="1"/>
</dbReference>
<organism evidence="2 3">
    <name type="scientific">Digitaria exilis</name>
    <dbReference type="NCBI Taxonomy" id="1010633"/>
    <lineage>
        <taxon>Eukaryota</taxon>
        <taxon>Viridiplantae</taxon>
        <taxon>Streptophyta</taxon>
        <taxon>Embryophyta</taxon>
        <taxon>Tracheophyta</taxon>
        <taxon>Spermatophyta</taxon>
        <taxon>Magnoliopsida</taxon>
        <taxon>Liliopsida</taxon>
        <taxon>Poales</taxon>
        <taxon>Poaceae</taxon>
        <taxon>PACMAD clade</taxon>
        <taxon>Panicoideae</taxon>
        <taxon>Panicodae</taxon>
        <taxon>Paniceae</taxon>
        <taxon>Anthephorinae</taxon>
        <taxon>Digitaria</taxon>
    </lineage>
</organism>
<evidence type="ECO:0000313" key="2">
    <source>
        <dbReference type="EMBL" id="KAF8671594.1"/>
    </source>
</evidence>
<name>A0A835AYQ9_9POAL</name>
<dbReference type="OrthoDB" id="673933at2759"/>
<evidence type="ECO:0000313" key="3">
    <source>
        <dbReference type="Proteomes" id="UP000636709"/>
    </source>
</evidence>
<reference evidence="2" key="1">
    <citation type="submission" date="2020-07" db="EMBL/GenBank/DDBJ databases">
        <title>Genome sequence and genetic diversity analysis of an under-domesticated orphan crop, white fonio (Digitaria exilis).</title>
        <authorList>
            <person name="Bennetzen J.L."/>
            <person name="Chen S."/>
            <person name="Ma X."/>
            <person name="Wang X."/>
            <person name="Yssel A.E.J."/>
            <person name="Chaluvadi S.R."/>
            <person name="Johnson M."/>
            <person name="Gangashetty P."/>
            <person name="Hamidou F."/>
            <person name="Sanogo M.D."/>
            <person name="Zwaenepoel A."/>
            <person name="Wallace J."/>
            <person name="Van De Peer Y."/>
            <person name="Van Deynze A."/>
        </authorList>
    </citation>
    <scope>NUCLEOTIDE SEQUENCE</scope>
    <source>
        <tissue evidence="2">Leaves</tissue>
    </source>
</reference>
<protein>
    <recommendedName>
        <fullName evidence="1">Neprosin PEP catalytic domain-containing protein</fullName>
    </recommendedName>
</protein>
<feature type="domain" description="Neprosin PEP catalytic" evidence="1">
    <location>
        <begin position="1"/>
        <end position="243"/>
    </location>
</feature>
<evidence type="ECO:0000259" key="1">
    <source>
        <dbReference type="PROSITE" id="PS52045"/>
    </source>
</evidence>
<dbReference type="EMBL" id="JACEFO010002238">
    <property type="protein sequence ID" value="KAF8671594.1"/>
    <property type="molecule type" value="Genomic_DNA"/>
</dbReference>
<dbReference type="PANTHER" id="PTHR31589">
    <property type="entry name" value="PROTEIN, PUTATIVE (DUF239)-RELATED-RELATED"/>
    <property type="match status" value="1"/>
</dbReference>
<sequence>MVILQIAAAYAAGGPYHGASAAIPIWKVHVEPNEFSKNYLLIASPHERRFVPIKGKRPPDILNQIAVGMANDGGDKSHCLNHECGFIQTNNQFALGTAFSNESRAGGELDFVKVSLYRQTGPAVWWLSINDVAIGYFNSGMFAVPFVESFYHEMGGRVLNSMPGGKHTSTQMGSGMFPSAGLRNAASIVGYLAFNNNGGDLVDDPVNIIATSPKCYDAKDFGRDLNYPGIDVAYGGPGGPECDR</sequence>
<dbReference type="PANTHER" id="PTHR31589:SF255">
    <property type="entry name" value="NEPROSIN DOMAIN-CONTAINING PROTEIN"/>
    <property type="match status" value="1"/>
</dbReference>
<dbReference type="PROSITE" id="PS52045">
    <property type="entry name" value="NEPROSIN_PEP_CD"/>
    <property type="match status" value="1"/>
</dbReference>
<comment type="caution">
    <text evidence="2">The sequence shown here is derived from an EMBL/GenBank/DDBJ whole genome shotgun (WGS) entry which is preliminary data.</text>
</comment>
<dbReference type="InterPro" id="IPR053168">
    <property type="entry name" value="Glutamic_endopeptidase"/>
</dbReference>